<organism evidence="2 3">
    <name type="scientific">Thermohalobaculum xanthum</name>
    <dbReference type="NCBI Taxonomy" id="2753746"/>
    <lineage>
        <taxon>Bacteria</taxon>
        <taxon>Pseudomonadati</taxon>
        <taxon>Pseudomonadota</taxon>
        <taxon>Alphaproteobacteria</taxon>
        <taxon>Rhodobacterales</taxon>
        <taxon>Paracoccaceae</taxon>
        <taxon>Thermohalobaculum</taxon>
    </lineage>
</organism>
<dbReference type="InterPro" id="IPR005302">
    <property type="entry name" value="MoCF_Sase_C"/>
</dbReference>
<dbReference type="GO" id="GO:0003824">
    <property type="term" value="F:catalytic activity"/>
    <property type="evidence" value="ECO:0007669"/>
    <property type="project" value="InterPro"/>
</dbReference>
<evidence type="ECO:0000313" key="2">
    <source>
        <dbReference type="EMBL" id="MBK0400068.1"/>
    </source>
</evidence>
<comment type="caution">
    <text evidence="2">The sequence shown here is derived from an EMBL/GenBank/DDBJ whole genome shotgun (WGS) entry which is preliminary data.</text>
</comment>
<reference evidence="2" key="1">
    <citation type="submission" date="2020-12" db="EMBL/GenBank/DDBJ databases">
        <title>Bacterial taxonomy.</title>
        <authorList>
            <person name="Pan X."/>
        </authorList>
    </citation>
    <scope>NUCLEOTIDE SEQUENCE</scope>
    <source>
        <strain evidence="2">M0105</strain>
    </source>
</reference>
<dbReference type="PANTHER" id="PTHR30212">
    <property type="entry name" value="PROTEIN YIIM"/>
    <property type="match status" value="1"/>
</dbReference>
<dbReference type="Proteomes" id="UP000655420">
    <property type="component" value="Unassembled WGS sequence"/>
</dbReference>
<dbReference type="PROSITE" id="PS51340">
    <property type="entry name" value="MOSC"/>
    <property type="match status" value="1"/>
</dbReference>
<dbReference type="GO" id="GO:0030151">
    <property type="term" value="F:molybdenum ion binding"/>
    <property type="evidence" value="ECO:0007669"/>
    <property type="project" value="InterPro"/>
</dbReference>
<sequence length="196" mass="21122">MASQTTPHPSATDRARDRAELAAALPHILAALADVGTLDMIVVRPEHGLRRDVAHTRLTASHGVEGDHWSRGCWRTTEDGRPHPDVQICLMMSRMIGAIAGERARWAAAGDNLFIDMNLTPANLPPGSRIAIGSCILEITAEPHNGCQSFIDRYGRDACVFVNTGDGKTHRLRGIYARVVQDGTVTAGDAVRKLAG</sequence>
<gene>
    <name evidence="2" type="ORF">H0I76_12785</name>
</gene>
<dbReference type="Gene3D" id="2.40.33.20">
    <property type="entry name" value="PK beta-barrel domain-like"/>
    <property type="match status" value="1"/>
</dbReference>
<dbReference type="PANTHER" id="PTHR30212:SF2">
    <property type="entry name" value="PROTEIN YIIM"/>
    <property type="match status" value="1"/>
</dbReference>
<evidence type="ECO:0000259" key="1">
    <source>
        <dbReference type="PROSITE" id="PS51340"/>
    </source>
</evidence>
<dbReference type="RefSeq" id="WP_200610390.1">
    <property type="nucleotide sequence ID" value="NZ_JAEHHL010000007.1"/>
</dbReference>
<dbReference type="EMBL" id="JAEHHL010000007">
    <property type="protein sequence ID" value="MBK0400068.1"/>
    <property type="molecule type" value="Genomic_DNA"/>
</dbReference>
<protein>
    <recommendedName>
        <fullName evidence="1">MOSC domain-containing protein</fullName>
    </recommendedName>
</protein>
<dbReference type="Pfam" id="PF03473">
    <property type="entry name" value="MOSC"/>
    <property type="match status" value="1"/>
</dbReference>
<dbReference type="SUPFAM" id="SSF50800">
    <property type="entry name" value="PK beta-barrel domain-like"/>
    <property type="match status" value="1"/>
</dbReference>
<dbReference type="InterPro" id="IPR011037">
    <property type="entry name" value="Pyrv_Knase-like_insert_dom_sf"/>
</dbReference>
<feature type="domain" description="MOSC" evidence="1">
    <location>
        <begin position="50"/>
        <end position="194"/>
    </location>
</feature>
<dbReference type="AlphaFoldDB" id="A0A8J7M986"/>
<evidence type="ECO:0000313" key="3">
    <source>
        <dbReference type="Proteomes" id="UP000655420"/>
    </source>
</evidence>
<name>A0A8J7M986_9RHOB</name>
<dbReference type="GO" id="GO:0030170">
    <property type="term" value="F:pyridoxal phosphate binding"/>
    <property type="evidence" value="ECO:0007669"/>
    <property type="project" value="InterPro"/>
</dbReference>
<keyword evidence="3" id="KW-1185">Reference proteome</keyword>
<accession>A0A8J7M986</accession>
<dbReference type="InterPro" id="IPR052353">
    <property type="entry name" value="Benzoxazolinone_Detox_Enz"/>
</dbReference>
<proteinExistence type="predicted"/>